<sequence>MANVKAKSGARGSVKAAKAIESVLTTAFMTDTGGTLPKGAVGFTLRAPAKTVAMLADEPTKVKPLLKGYSDDARITAVDDPDQQGEDLSSALDKARAATFRSRKSSPARRC</sequence>
<name>A0A973WB50_9BRAD</name>
<dbReference type="AlphaFoldDB" id="A0A973WB50"/>
<comment type="caution">
    <text evidence="2">The sequence shown here is derived from an EMBL/GenBank/DDBJ whole genome shotgun (WGS) entry which is preliminary data.</text>
</comment>
<evidence type="ECO:0000256" key="1">
    <source>
        <dbReference type="SAM" id="MobiDB-lite"/>
    </source>
</evidence>
<accession>A0A973WB50</accession>
<dbReference type="EMBL" id="JAAOLE020000002">
    <property type="protein sequence ID" value="NVI50449.1"/>
    <property type="molecule type" value="Genomic_DNA"/>
</dbReference>
<dbReference type="RefSeq" id="WP_166217260.1">
    <property type="nucleotide sequence ID" value="NZ_CP088284.1"/>
</dbReference>
<protein>
    <submittedName>
        <fullName evidence="2">Uncharacterized protein</fullName>
    </submittedName>
</protein>
<reference evidence="2" key="1">
    <citation type="submission" date="2020-06" db="EMBL/GenBank/DDBJ databases">
        <title>Whole Genome Sequence of Bradyrhizobium sp. Strain 1S1.</title>
        <authorList>
            <person name="Bromfield E.S.P."/>
            <person name="Cloutier S."/>
        </authorList>
    </citation>
    <scope>NUCLEOTIDE SEQUENCE [LARGE SCALE GENOMIC DNA]</scope>
    <source>
        <strain evidence="2">1S1</strain>
    </source>
</reference>
<evidence type="ECO:0000313" key="2">
    <source>
        <dbReference type="EMBL" id="NVI50449.1"/>
    </source>
</evidence>
<feature type="region of interest" description="Disordered" evidence="1">
    <location>
        <begin position="77"/>
        <end position="111"/>
    </location>
</feature>
<organism evidence="2">
    <name type="scientific">Bradyrhizobium septentrionale</name>
    <dbReference type="NCBI Taxonomy" id="1404411"/>
    <lineage>
        <taxon>Bacteria</taxon>
        <taxon>Pseudomonadati</taxon>
        <taxon>Pseudomonadota</taxon>
        <taxon>Alphaproteobacteria</taxon>
        <taxon>Hyphomicrobiales</taxon>
        <taxon>Nitrobacteraceae</taxon>
        <taxon>Bradyrhizobium</taxon>
    </lineage>
</organism>
<feature type="compositionally biased region" description="Basic residues" evidence="1">
    <location>
        <begin position="101"/>
        <end position="111"/>
    </location>
</feature>
<proteinExistence type="predicted"/>
<gene>
    <name evidence="2" type="ORF">HAP48_048235</name>
</gene>